<proteinExistence type="predicted"/>
<evidence type="ECO:0000313" key="3">
    <source>
        <dbReference type="Proteomes" id="UP000823749"/>
    </source>
</evidence>
<feature type="compositionally biased region" description="Basic and acidic residues" evidence="1">
    <location>
        <begin position="199"/>
        <end position="217"/>
    </location>
</feature>
<dbReference type="Proteomes" id="UP000823749">
    <property type="component" value="Chromosome 10"/>
</dbReference>
<gene>
    <name evidence="2" type="ORF">RHGRI_029824</name>
</gene>
<evidence type="ECO:0000256" key="1">
    <source>
        <dbReference type="SAM" id="MobiDB-lite"/>
    </source>
</evidence>
<keyword evidence="3" id="KW-1185">Reference proteome</keyword>
<accession>A0AAV6ILB2</accession>
<comment type="caution">
    <text evidence="2">The sequence shown here is derived from an EMBL/GenBank/DDBJ whole genome shotgun (WGS) entry which is preliminary data.</text>
</comment>
<feature type="region of interest" description="Disordered" evidence="1">
    <location>
        <begin position="199"/>
        <end position="273"/>
    </location>
</feature>
<organism evidence="2 3">
    <name type="scientific">Rhododendron griersonianum</name>
    <dbReference type="NCBI Taxonomy" id="479676"/>
    <lineage>
        <taxon>Eukaryota</taxon>
        <taxon>Viridiplantae</taxon>
        <taxon>Streptophyta</taxon>
        <taxon>Embryophyta</taxon>
        <taxon>Tracheophyta</taxon>
        <taxon>Spermatophyta</taxon>
        <taxon>Magnoliopsida</taxon>
        <taxon>eudicotyledons</taxon>
        <taxon>Gunneridae</taxon>
        <taxon>Pentapetalae</taxon>
        <taxon>asterids</taxon>
        <taxon>Ericales</taxon>
        <taxon>Ericaceae</taxon>
        <taxon>Ericoideae</taxon>
        <taxon>Rhodoreae</taxon>
        <taxon>Rhododendron</taxon>
    </lineage>
</organism>
<reference evidence="2" key="1">
    <citation type="submission" date="2020-08" db="EMBL/GenBank/DDBJ databases">
        <title>Plant Genome Project.</title>
        <authorList>
            <person name="Zhang R.-G."/>
        </authorList>
    </citation>
    <scope>NUCLEOTIDE SEQUENCE</scope>
    <source>
        <strain evidence="2">WSP0</strain>
        <tissue evidence="2">Leaf</tissue>
    </source>
</reference>
<name>A0AAV6ILB2_9ERIC</name>
<protein>
    <recommendedName>
        <fullName evidence="4">C3H1-type domain-containing protein</fullName>
    </recommendedName>
</protein>
<evidence type="ECO:0000313" key="2">
    <source>
        <dbReference type="EMBL" id="KAG5529252.1"/>
    </source>
</evidence>
<feature type="compositionally biased region" description="Basic and acidic residues" evidence="1">
    <location>
        <begin position="231"/>
        <end position="259"/>
    </location>
</feature>
<dbReference type="AlphaFoldDB" id="A0AAV6ILB2"/>
<evidence type="ECO:0008006" key="4">
    <source>
        <dbReference type="Google" id="ProtNLM"/>
    </source>
</evidence>
<sequence length="299" mass="33042">MVTGVGNLQGNLFVITNHKPGNIPHSLLVLLIRNAMVLNPVTKVAENFQMTHWHGIEMEVTAQKCHLVLRTGGNNTTVTPLELVWADHTGVGTRTGVRQVVLAGNQDCMEEIMQLKIVEILLPVDAGEVIIAHIFIKVTESTRIGDVLIRVGQMAGKVETRGMIGGSTCRVWADLMISAVILLRCGRCYKGKSCRIAHNDASSKDSGKEVFLGRENPKMSGSRHAYFHQSRSQDDWRRPSRDSDVVKQTGEHLKEERRNSAGPSKEQSPAHCLPLASSSLGQTIVISTNRHDERCFHPF</sequence>
<dbReference type="EMBL" id="JACTNZ010000010">
    <property type="protein sequence ID" value="KAG5529252.1"/>
    <property type="molecule type" value="Genomic_DNA"/>
</dbReference>